<gene>
    <name evidence="2" type="ORF">GCM10009827_044150</name>
</gene>
<dbReference type="EMBL" id="BAAAQD010000008">
    <property type="protein sequence ID" value="GAA1522950.1"/>
    <property type="molecule type" value="Genomic_DNA"/>
</dbReference>
<dbReference type="Proteomes" id="UP001501470">
    <property type="component" value="Unassembled WGS sequence"/>
</dbReference>
<evidence type="ECO:0000256" key="1">
    <source>
        <dbReference type="SAM" id="MobiDB-lite"/>
    </source>
</evidence>
<keyword evidence="3" id="KW-1185">Reference proteome</keyword>
<feature type="compositionally biased region" description="Low complexity" evidence="1">
    <location>
        <begin position="68"/>
        <end position="81"/>
    </location>
</feature>
<reference evidence="2 3" key="1">
    <citation type="journal article" date="2019" name="Int. J. Syst. Evol. Microbiol.">
        <title>The Global Catalogue of Microorganisms (GCM) 10K type strain sequencing project: providing services to taxonomists for standard genome sequencing and annotation.</title>
        <authorList>
            <consortium name="The Broad Institute Genomics Platform"/>
            <consortium name="The Broad Institute Genome Sequencing Center for Infectious Disease"/>
            <person name="Wu L."/>
            <person name="Ma J."/>
        </authorList>
    </citation>
    <scope>NUCLEOTIDE SEQUENCE [LARGE SCALE GENOMIC DNA]</scope>
    <source>
        <strain evidence="2 3">JCM 15933</strain>
    </source>
</reference>
<proteinExistence type="predicted"/>
<evidence type="ECO:0000313" key="2">
    <source>
        <dbReference type="EMBL" id="GAA1522950.1"/>
    </source>
</evidence>
<accession>A0ABN2AQ53</accession>
<sequence length="97" mass="9934">MNELRAALMVTAAPSMTVRPFPPAAGVTSSVVPGVTTQLGRQVNTVEQGVLNGAGRAVNTARILRTGRSSARAAGADGWAADPEEAAHPSQVTQQAR</sequence>
<organism evidence="2 3">
    <name type="scientific">Dactylosporangium maewongense</name>
    <dbReference type="NCBI Taxonomy" id="634393"/>
    <lineage>
        <taxon>Bacteria</taxon>
        <taxon>Bacillati</taxon>
        <taxon>Actinomycetota</taxon>
        <taxon>Actinomycetes</taxon>
        <taxon>Micromonosporales</taxon>
        <taxon>Micromonosporaceae</taxon>
        <taxon>Dactylosporangium</taxon>
    </lineage>
</organism>
<comment type="caution">
    <text evidence="2">The sequence shown here is derived from an EMBL/GenBank/DDBJ whole genome shotgun (WGS) entry which is preliminary data.</text>
</comment>
<evidence type="ECO:0000313" key="3">
    <source>
        <dbReference type="Proteomes" id="UP001501470"/>
    </source>
</evidence>
<name>A0ABN2AQ53_9ACTN</name>
<protein>
    <submittedName>
        <fullName evidence="2">Uncharacterized protein</fullName>
    </submittedName>
</protein>
<feature type="region of interest" description="Disordered" evidence="1">
    <location>
        <begin position="68"/>
        <end position="97"/>
    </location>
</feature>